<dbReference type="GO" id="GO:0005739">
    <property type="term" value="C:mitochondrion"/>
    <property type="evidence" value="ECO:0007669"/>
    <property type="project" value="TreeGrafter"/>
</dbReference>
<evidence type="ECO:0000256" key="5">
    <source>
        <dbReference type="ARBA" id="ARBA00023002"/>
    </source>
</evidence>
<dbReference type="InterPro" id="IPR050411">
    <property type="entry name" value="AlphaKG_dependent_hydroxylases"/>
</dbReference>
<dbReference type="Proteomes" id="UP000007879">
    <property type="component" value="Unassembled WGS sequence"/>
</dbReference>
<dbReference type="SUPFAM" id="SSF51197">
    <property type="entry name" value="Clavaminate synthase-like"/>
    <property type="match status" value="1"/>
</dbReference>
<dbReference type="PANTHER" id="PTHR10696">
    <property type="entry name" value="GAMMA-BUTYROBETAINE HYDROXYLASE-RELATED"/>
    <property type="match status" value="1"/>
</dbReference>
<feature type="domain" description="TauD/TfdA-like" evidence="7">
    <location>
        <begin position="6"/>
        <end position="61"/>
    </location>
</feature>
<reference evidence="9" key="1">
    <citation type="journal article" date="2010" name="Nature">
        <title>The Amphimedon queenslandica genome and the evolution of animal complexity.</title>
        <authorList>
            <person name="Srivastava M."/>
            <person name="Simakov O."/>
            <person name="Chapman J."/>
            <person name="Fahey B."/>
            <person name="Gauthier M.E."/>
            <person name="Mitros T."/>
            <person name="Richards G.S."/>
            <person name="Conaco C."/>
            <person name="Dacre M."/>
            <person name="Hellsten U."/>
            <person name="Larroux C."/>
            <person name="Putnam N.H."/>
            <person name="Stanke M."/>
            <person name="Adamska M."/>
            <person name="Darling A."/>
            <person name="Degnan S.M."/>
            <person name="Oakley T.H."/>
            <person name="Plachetzki D.C."/>
            <person name="Zhai Y."/>
            <person name="Adamski M."/>
            <person name="Calcino A."/>
            <person name="Cummins S.F."/>
            <person name="Goodstein D.M."/>
            <person name="Harris C."/>
            <person name="Jackson D.J."/>
            <person name="Leys S.P."/>
            <person name="Shu S."/>
            <person name="Woodcroft B.J."/>
            <person name="Vervoort M."/>
            <person name="Kosik K.S."/>
            <person name="Manning G."/>
            <person name="Degnan B.M."/>
            <person name="Rokhsar D.S."/>
        </authorList>
    </citation>
    <scope>NUCLEOTIDE SEQUENCE [LARGE SCALE GENOMIC DNA]</scope>
</reference>
<evidence type="ECO:0000313" key="8">
    <source>
        <dbReference type="EnsemblMetazoa" id="XP_019855239.1"/>
    </source>
</evidence>
<comment type="cofactor">
    <cofactor evidence="1">
        <name>Fe(2+)</name>
        <dbReference type="ChEBI" id="CHEBI:29033"/>
    </cofactor>
</comment>
<dbReference type="EnsemblMetazoa" id="XM_019999680.1">
    <property type="protein sequence ID" value="XP_019855239.1"/>
    <property type="gene ID" value="LOC109584095"/>
</dbReference>
<dbReference type="PANTHER" id="PTHR10696:SF25">
    <property type="entry name" value="OXIDOREDUCTASE AIM17-RELATED"/>
    <property type="match status" value="1"/>
</dbReference>
<keyword evidence="3" id="KW-0479">Metal-binding</keyword>
<reference evidence="8" key="2">
    <citation type="submission" date="2024-06" db="UniProtKB">
        <authorList>
            <consortium name="EnsemblMetazoa"/>
        </authorList>
    </citation>
    <scope>IDENTIFICATION</scope>
</reference>
<dbReference type="GO" id="GO:0046872">
    <property type="term" value="F:metal ion binding"/>
    <property type="evidence" value="ECO:0007669"/>
    <property type="project" value="UniProtKB-KW"/>
</dbReference>
<dbReference type="Gene3D" id="3.60.130.10">
    <property type="entry name" value="Clavaminate synthase-like"/>
    <property type="match status" value="1"/>
</dbReference>
<keyword evidence="4" id="KW-0223">Dioxygenase</keyword>
<keyword evidence="9" id="KW-1185">Reference proteome</keyword>
<protein>
    <recommendedName>
        <fullName evidence="7">TauD/TfdA-like domain-containing protein</fullName>
    </recommendedName>
</protein>
<dbReference type="GeneID" id="109584095"/>
<comment type="similarity">
    <text evidence="2">Belongs to the gamma-BBH/TMLD family.</text>
</comment>
<dbReference type="KEGG" id="aqu:109584095"/>
<keyword evidence="6" id="KW-0408">Iron</keyword>
<dbReference type="GO" id="GO:0045329">
    <property type="term" value="P:carnitine biosynthetic process"/>
    <property type="evidence" value="ECO:0007669"/>
    <property type="project" value="TreeGrafter"/>
</dbReference>
<accession>A0AAN0JE18</accession>
<evidence type="ECO:0000256" key="4">
    <source>
        <dbReference type="ARBA" id="ARBA00022964"/>
    </source>
</evidence>
<evidence type="ECO:0000256" key="1">
    <source>
        <dbReference type="ARBA" id="ARBA00001954"/>
    </source>
</evidence>
<proteinExistence type="inferred from homology"/>
<dbReference type="Pfam" id="PF02668">
    <property type="entry name" value="TauD"/>
    <property type="match status" value="1"/>
</dbReference>
<sequence>DEIDGYYEAYCTFKRLIDESPYKLEHQFSPGDVMSFNNQRILHGRSAINRNGGIRHLVGCYLNIDSFSSKLKVLSEELNKKMITKHTLNGSSYL</sequence>
<evidence type="ECO:0000256" key="3">
    <source>
        <dbReference type="ARBA" id="ARBA00022723"/>
    </source>
</evidence>
<organism evidence="8 9">
    <name type="scientific">Amphimedon queenslandica</name>
    <name type="common">Sponge</name>
    <dbReference type="NCBI Taxonomy" id="400682"/>
    <lineage>
        <taxon>Eukaryota</taxon>
        <taxon>Metazoa</taxon>
        <taxon>Porifera</taxon>
        <taxon>Demospongiae</taxon>
        <taxon>Heteroscleromorpha</taxon>
        <taxon>Haplosclerida</taxon>
        <taxon>Niphatidae</taxon>
        <taxon>Amphimedon</taxon>
    </lineage>
</organism>
<evidence type="ECO:0000259" key="7">
    <source>
        <dbReference type="Pfam" id="PF02668"/>
    </source>
</evidence>
<dbReference type="GO" id="GO:0051213">
    <property type="term" value="F:dioxygenase activity"/>
    <property type="evidence" value="ECO:0007669"/>
    <property type="project" value="UniProtKB-KW"/>
</dbReference>
<evidence type="ECO:0000256" key="2">
    <source>
        <dbReference type="ARBA" id="ARBA00008654"/>
    </source>
</evidence>
<evidence type="ECO:0000256" key="6">
    <source>
        <dbReference type="ARBA" id="ARBA00023004"/>
    </source>
</evidence>
<keyword evidence="5" id="KW-0560">Oxidoreductase</keyword>
<dbReference type="InterPro" id="IPR042098">
    <property type="entry name" value="TauD-like_sf"/>
</dbReference>
<evidence type="ECO:0000313" key="9">
    <source>
        <dbReference type="Proteomes" id="UP000007879"/>
    </source>
</evidence>
<dbReference type="AlphaFoldDB" id="A0AAN0JE18"/>
<dbReference type="RefSeq" id="XP_019855239.1">
    <property type="nucleotide sequence ID" value="XM_019999680.1"/>
</dbReference>
<dbReference type="InterPro" id="IPR003819">
    <property type="entry name" value="TauD/TfdA-like"/>
</dbReference>
<name>A0AAN0JE18_AMPQE</name>